<dbReference type="EMBL" id="JBIMZQ010000034">
    <property type="protein sequence ID" value="KAL3661787.1"/>
    <property type="molecule type" value="Genomic_DNA"/>
</dbReference>
<evidence type="ECO:0000313" key="3">
    <source>
        <dbReference type="Proteomes" id="UP001632037"/>
    </source>
</evidence>
<feature type="transmembrane region" description="Helical" evidence="1">
    <location>
        <begin position="49"/>
        <end position="70"/>
    </location>
</feature>
<evidence type="ECO:0000256" key="1">
    <source>
        <dbReference type="SAM" id="Phobius"/>
    </source>
</evidence>
<keyword evidence="1" id="KW-1133">Transmembrane helix</keyword>
<proteinExistence type="predicted"/>
<dbReference type="AlphaFoldDB" id="A0ABD3F4N4"/>
<keyword evidence="1" id="KW-0472">Membrane</keyword>
<name>A0ABD3F4N4_9STRA</name>
<keyword evidence="1" id="KW-0812">Transmembrane</keyword>
<gene>
    <name evidence="2" type="ORF">V7S43_013082</name>
</gene>
<accession>A0ABD3F4N4</accession>
<evidence type="ECO:0000313" key="2">
    <source>
        <dbReference type="EMBL" id="KAL3661787.1"/>
    </source>
</evidence>
<comment type="caution">
    <text evidence="2">The sequence shown here is derived from an EMBL/GenBank/DDBJ whole genome shotgun (WGS) entry which is preliminary data.</text>
</comment>
<organism evidence="2 3">
    <name type="scientific">Phytophthora oleae</name>
    <dbReference type="NCBI Taxonomy" id="2107226"/>
    <lineage>
        <taxon>Eukaryota</taxon>
        <taxon>Sar</taxon>
        <taxon>Stramenopiles</taxon>
        <taxon>Oomycota</taxon>
        <taxon>Peronosporomycetes</taxon>
        <taxon>Peronosporales</taxon>
        <taxon>Peronosporaceae</taxon>
        <taxon>Phytophthora</taxon>
    </lineage>
</organism>
<keyword evidence="3" id="KW-1185">Reference proteome</keyword>
<protein>
    <submittedName>
        <fullName evidence="2">Uncharacterized protein</fullName>
    </submittedName>
</protein>
<reference evidence="2 3" key="1">
    <citation type="submission" date="2024-09" db="EMBL/GenBank/DDBJ databases">
        <title>Genome sequencing and assembly of Phytophthora oleae, isolate VK10A, causative agent of rot of olive drupes.</title>
        <authorList>
            <person name="Conti Taguali S."/>
            <person name="Riolo M."/>
            <person name="La Spada F."/>
            <person name="Cacciola S.O."/>
            <person name="Dionisio G."/>
        </authorList>
    </citation>
    <scope>NUCLEOTIDE SEQUENCE [LARGE SCALE GENOMIC DNA]</scope>
    <source>
        <strain evidence="2 3">VK10A</strain>
    </source>
</reference>
<dbReference type="Proteomes" id="UP001632037">
    <property type="component" value="Unassembled WGS sequence"/>
</dbReference>
<sequence length="118" mass="13111">MPLYLPVFVVNSANNRNGSAQQGSFGLCQWYHATDLENRELYHDMSVKYTLTAVPQLLAALLLLYYACSFSRASSAFVHRMLVNSCLHQGVTSVMLVSLVSSTFHLSLSVCCSFPALW</sequence>